<evidence type="ECO:0000313" key="9">
    <source>
        <dbReference type="EMBL" id="MFC0567327.1"/>
    </source>
</evidence>
<dbReference type="InterPro" id="IPR000515">
    <property type="entry name" value="MetI-like"/>
</dbReference>
<dbReference type="Gene3D" id="1.10.3720.10">
    <property type="entry name" value="MetI-like"/>
    <property type="match status" value="2"/>
</dbReference>
<dbReference type="InterPro" id="IPR050809">
    <property type="entry name" value="UgpAE/MalFG_permease"/>
</dbReference>
<name>A0ABV6P2T1_9ACTN</name>
<keyword evidence="3" id="KW-1003">Cell membrane</keyword>
<proteinExistence type="predicted"/>
<dbReference type="RefSeq" id="WP_377342621.1">
    <property type="nucleotide sequence ID" value="NZ_JBHLUE010000020.1"/>
</dbReference>
<accession>A0ABV6P2T1</accession>
<feature type="transmembrane region" description="Helical" evidence="7">
    <location>
        <begin position="87"/>
        <end position="107"/>
    </location>
</feature>
<dbReference type="Proteomes" id="UP001589894">
    <property type="component" value="Unassembled WGS sequence"/>
</dbReference>
<dbReference type="PANTHER" id="PTHR43227">
    <property type="entry name" value="BLL4140 PROTEIN"/>
    <property type="match status" value="1"/>
</dbReference>
<evidence type="ECO:0000313" key="10">
    <source>
        <dbReference type="Proteomes" id="UP001589894"/>
    </source>
</evidence>
<feature type="domain" description="ABC transmembrane type-1" evidence="8">
    <location>
        <begin position="83"/>
        <end position="297"/>
    </location>
</feature>
<evidence type="ECO:0000256" key="2">
    <source>
        <dbReference type="ARBA" id="ARBA00022448"/>
    </source>
</evidence>
<dbReference type="InterPro" id="IPR035906">
    <property type="entry name" value="MetI-like_sf"/>
</dbReference>
<sequence length="588" mass="61534">MSDAPLLGEVTVLDDVGPPRRGRAYPLAAGTSALLLPAALLLGGLVLWPALRTLYVSVRLPGGHLGWANFRQALAAPGAGAAFWRTLWWALLVPAVVTVLGYLLAVASRRWRQGRLVRLVLLAPIALPLVVTGVTFRLVYDPSRGPATLIAARLLGRSAEVAPQFLGPRLVTVAIMSAFVWAWVGLAVLVFRAALAALPAELADAVSVYGGTRRDLLWHAQWRPLLLRTGAVVFTLVALATVRSFDLVLMMAPGSTVDEASVLAVQVWQTGRGSTSGPGAALGVVWLAVVAVGVLVAAPFIRQAWPAPRLSSVPEPPADAVSPARRLARVGAAAAGLLWLIPMAVLTVAALHGPVDAAVGRWWSTPATLRSFRDVLGGGELLHTMGFTLALAGTATIGVLVVALIAAYPLAWLTGPPAQLTGLLLTAAAIVPVQAIAGPINEVLGVGLSSGTVRGLTLVHVAMGVPIAVLVLRNAFADLPAAQVRRARAAGRRWWSTLWRLARHNPSAVIAVAVLQFVQVWNDFVVGLLFGSRDAAPLGLFLYGQNRYFVTNTGALAASSVLGSVLPVLLVLLARRHLIAGLVSGGGR</sequence>
<comment type="caution">
    <text evidence="9">The sequence shown here is derived from an EMBL/GenBank/DDBJ whole genome shotgun (WGS) entry which is preliminary data.</text>
</comment>
<evidence type="ECO:0000259" key="8">
    <source>
        <dbReference type="PROSITE" id="PS50928"/>
    </source>
</evidence>
<feature type="transmembrane region" description="Helical" evidence="7">
    <location>
        <begin position="457"/>
        <end position="476"/>
    </location>
</feature>
<keyword evidence="2" id="KW-0813">Transport</keyword>
<evidence type="ECO:0000256" key="1">
    <source>
        <dbReference type="ARBA" id="ARBA00004651"/>
    </source>
</evidence>
<evidence type="ECO:0000256" key="3">
    <source>
        <dbReference type="ARBA" id="ARBA00022475"/>
    </source>
</evidence>
<evidence type="ECO:0000256" key="7">
    <source>
        <dbReference type="SAM" id="Phobius"/>
    </source>
</evidence>
<dbReference type="CDD" id="cd06261">
    <property type="entry name" value="TM_PBP2"/>
    <property type="match status" value="1"/>
</dbReference>
<keyword evidence="5 7" id="KW-1133">Transmembrane helix</keyword>
<feature type="transmembrane region" description="Helical" evidence="7">
    <location>
        <begin position="420"/>
        <end position="437"/>
    </location>
</feature>
<keyword evidence="6 7" id="KW-0472">Membrane</keyword>
<feature type="transmembrane region" description="Helical" evidence="7">
    <location>
        <begin position="385"/>
        <end position="408"/>
    </location>
</feature>
<keyword evidence="10" id="KW-1185">Reference proteome</keyword>
<protein>
    <recommendedName>
        <fullName evidence="8">ABC transmembrane type-1 domain-containing protein</fullName>
    </recommendedName>
</protein>
<feature type="transmembrane region" description="Helical" evidence="7">
    <location>
        <begin position="508"/>
        <end position="530"/>
    </location>
</feature>
<dbReference type="PROSITE" id="PS50928">
    <property type="entry name" value="ABC_TM1"/>
    <property type="match status" value="2"/>
</dbReference>
<feature type="transmembrane region" description="Helical" evidence="7">
    <location>
        <begin position="280"/>
        <end position="301"/>
    </location>
</feature>
<dbReference type="SUPFAM" id="SSF161098">
    <property type="entry name" value="MetI-like"/>
    <property type="match status" value="2"/>
</dbReference>
<feature type="transmembrane region" description="Helical" evidence="7">
    <location>
        <begin position="550"/>
        <end position="574"/>
    </location>
</feature>
<dbReference type="EMBL" id="JBHLUE010000020">
    <property type="protein sequence ID" value="MFC0567327.1"/>
    <property type="molecule type" value="Genomic_DNA"/>
</dbReference>
<feature type="transmembrane region" description="Helical" evidence="7">
    <location>
        <begin position="170"/>
        <end position="191"/>
    </location>
</feature>
<keyword evidence="4 7" id="KW-0812">Transmembrane</keyword>
<feature type="transmembrane region" description="Helical" evidence="7">
    <location>
        <begin position="27"/>
        <end position="51"/>
    </location>
</feature>
<evidence type="ECO:0000256" key="5">
    <source>
        <dbReference type="ARBA" id="ARBA00022989"/>
    </source>
</evidence>
<dbReference type="PANTHER" id="PTHR43227:SF8">
    <property type="entry name" value="DIACETYLCHITOBIOSE UPTAKE SYSTEM PERMEASE PROTEIN DASB"/>
    <property type="match status" value="1"/>
</dbReference>
<feature type="transmembrane region" description="Helical" evidence="7">
    <location>
        <begin position="119"/>
        <end position="140"/>
    </location>
</feature>
<feature type="transmembrane region" description="Helical" evidence="7">
    <location>
        <begin position="330"/>
        <end position="351"/>
    </location>
</feature>
<organism evidence="9 10">
    <name type="scientific">Plantactinospora siamensis</name>
    <dbReference type="NCBI Taxonomy" id="555372"/>
    <lineage>
        <taxon>Bacteria</taxon>
        <taxon>Bacillati</taxon>
        <taxon>Actinomycetota</taxon>
        <taxon>Actinomycetes</taxon>
        <taxon>Micromonosporales</taxon>
        <taxon>Micromonosporaceae</taxon>
        <taxon>Plantactinospora</taxon>
    </lineage>
</organism>
<gene>
    <name evidence="9" type="ORF">ACFFHU_24705</name>
</gene>
<evidence type="ECO:0000256" key="6">
    <source>
        <dbReference type="ARBA" id="ARBA00023136"/>
    </source>
</evidence>
<feature type="domain" description="ABC transmembrane type-1" evidence="8">
    <location>
        <begin position="385"/>
        <end position="574"/>
    </location>
</feature>
<reference evidence="9 10" key="1">
    <citation type="submission" date="2024-09" db="EMBL/GenBank/DDBJ databases">
        <authorList>
            <person name="Sun Q."/>
            <person name="Mori K."/>
        </authorList>
    </citation>
    <scope>NUCLEOTIDE SEQUENCE [LARGE SCALE GENOMIC DNA]</scope>
    <source>
        <strain evidence="9 10">TBRC 2205</strain>
    </source>
</reference>
<comment type="subcellular location">
    <subcellularLocation>
        <location evidence="1">Cell membrane</location>
        <topology evidence="1">Multi-pass membrane protein</topology>
    </subcellularLocation>
</comment>
<evidence type="ECO:0000256" key="4">
    <source>
        <dbReference type="ARBA" id="ARBA00022692"/>
    </source>
</evidence>
<feature type="transmembrane region" description="Helical" evidence="7">
    <location>
        <begin position="225"/>
        <end position="245"/>
    </location>
</feature>